<evidence type="ECO:0000313" key="1">
    <source>
        <dbReference type="EMBL" id="KAH1181624.1"/>
    </source>
</evidence>
<evidence type="ECO:0000313" key="2">
    <source>
        <dbReference type="Proteomes" id="UP000827986"/>
    </source>
</evidence>
<dbReference type="AlphaFoldDB" id="A0A9D3XJB4"/>
<proteinExistence type="predicted"/>
<name>A0A9D3XJB4_9SAUR</name>
<reference evidence="1" key="1">
    <citation type="submission" date="2021-09" db="EMBL/GenBank/DDBJ databases">
        <title>The genome of Mauremys mutica provides insights into the evolution of semi-aquatic lifestyle.</title>
        <authorList>
            <person name="Gong S."/>
            <person name="Gao Y."/>
        </authorList>
    </citation>
    <scope>NUCLEOTIDE SEQUENCE</scope>
    <source>
        <strain evidence="1">MM-2020</strain>
        <tissue evidence="1">Muscle</tissue>
    </source>
</reference>
<sequence>MGYQGASQKVVGLHCRLLPQGGVAARACHLEGVHSGDWERLSEGAAYLGTVTGGGSGTAQRPLLGHHSSPGVGIHISWWTGSPQISPLHQLVSSWHEVLAHPVQSTIPTPKTPFPPTPQIHGSAVVPASLEACRGASTAE</sequence>
<organism evidence="1 2">
    <name type="scientific">Mauremys mutica</name>
    <name type="common">yellowpond turtle</name>
    <dbReference type="NCBI Taxonomy" id="74926"/>
    <lineage>
        <taxon>Eukaryota</taxon>
        <taxon>Metazoa</taxon>
        <taxon>Chordata</taxon>
        <taxon>Craniata</taxon>
        <taxon>Vertebrata</taxon>
        <taxon>Euteleostomi</taxon>
        <taxon>Archelosauria</taxon>
        <taxon>Testudinata</taxon>
        <taxon>Testudines</taxon>
        <taxon>Cryptodira</taxon>
        <taxon>Durocryptodira</taxon>
        <taxon>Testudinoidea</taxon>
        <taxon>Geoemydidae</taxon>
        <taxon>Geoemydinae</taxon>
        <taxon>Mauremys</taxon>
    </lineage>
</organism>
<comment type="caution">
    <text evidence="1">The sequence shown here is derived from an EMBL/GenBank/DDBJ whole genome shotgun (WGS) entry which is preliminary data.</text>
</comment>
<protein>
    <submittedName>
        <fullName evidence="1">Uncharacterized protein</fullName>
    </submittedName>
</protein>
<accession>A0A9D3XJB4</accession>
<gene>
    <name evidence="1" type="ORF">KIL84_005350</name>
</gene>
<dbReference type="Proteomes" id="UP000827986">
    <property type="component" value="Unassembled WGS sequence"/>
</dbReference>
<dbReference type="EMBL" id="JAHDVG010000468">
    <property type="protein sequence ID" value="KAH1181624.1"/>
    <property type="molecule type" value="Genomic_DNA"/>
</dbReference>
<keyword evidence="2" id="KW-1185">Reference proteome</keyword>